<dbReference type="STRING" id="158607.A0A2P5HER6"/>
<comment type="cofactor">
    <cofactor evidence="1">
        <name>pyridoxal 5'-phosphate</name>
        <dbReference type="ChEBI" id="CHEBI:597326"/>
    </cofactor>
</comment>
<dbReference type="GO" id="GO:0030170">
    <property type="term" value="F:pyridoxal phosphate binding"/>
    <property type="evidence" value="ECO:0007669"/>
    <property type="project" value="InterPro"/>
</dbReference>
<evidence type="ECO:0000256" key="4">
    <source>
        <dbReference type="ARBA" id="ARBA00022898"/>
    </source>
</evidence>
<evidence type="ECO:0000256" key="1">
    <source>
        <dbReference type="ARBA" id="ARBA00001933"/>
    </source>
</evidence>
<dbReference type="InterPro" id="IPR015422">
    <property type="entry name" value="PyrdxlP-dep_Trfase_small"/>
</dbReference>
<dbReference type="PANTHER" id="PTHR13693">
    <property type="entry name" value="CLASS II AMINOTRANSFERASE/8-AMINO-7-OXONONANOATE SYNTHASE"/>
    <property type="match status" value="1"/>
</dbReference>
<proteinExistence type="inferred from homology"/>
<evidence type="ECO:0000313" key="7">
    <source>
        <dbReference type="Proteomes" id="UP000094444"/>
    </source>
</evidence>
<dbReference type="AlphaFoldDB" id="A0A2P5HER6"/>
<name>A0A2P5HER6_DIAHE</name>
<dbReference type="Pfam" id="PF00155">
    <property type="entry name" value="Aminotran_1_2"/>
    <property type="match status" value="1"/>
</dbReference>
<dbReference type="Proteomes" id="UP000094444">
    <property type="component" value="Unassembled WGS sequence"/>
</dbReference>
<evidence type="ECO:0000313" key="6">
    <source>
        <dbReference type="EMBL" id="POS68746.1"/>
    </source>
</evidence>
<dbReference type="GO" id="GO:0009102">
    <property type="term" value="P:biotin biosynthetic process"/>
    <property type="evidence" value="ECO:0007669"/>
    <property type="project" value="TreeGrafter"/>
</dbReference>
<keyword evidence="6" id="KW-0032">Aminotransferase</keyword>
<dbReference type="InterPro" id="IPR015421">
    <property type="entry name" value="PyrdxlP-dep_Trfase_major"/>
</dbReference>
<reference evidence="6" key="1">
    <citation type="submission" date="2017-09" db="EMBL/GenBank/DDBJ databases">
        <title>Polyketide synthases of a Diaporthe helianthi virulent isolate.</title>
        <authorList>
            <person name="Baroncelli R."/>
        </authorList>
    </citation>
    <scope>NUCLEOTIDE SEQUENCE [LARGE SCALE GENOMIC DNA]</scope>
    <source>
        <strain evidence="6">7/96</strain>
    </source>
</reference>
<dbReference type="Gene3D" id="3.90.1150.10">
    <property type="entry name" value="Aspartate Aminotransferase, domain 1"/>
    <property type="match status" value="1"/>
</dbReference>
<dbReference type="EMBL" id="MAVT02003286">
    <property type="protein sequence ID" value="POS68746.1"/>
    <property type="molecule type" value="Genomic_DNA"/>
</dbReference>
<dbReference type="InterPro" id="IPR004839">
    <property type="entry name" value="Aminotransferase_I/II_large"/>
</dbReference>
<gene>
    <name evidence="6" type="ORF">DHEL01_v212860</name>
</gene>
<evidence type="ECO:0000259" key="5">
    <source>
        <dbReference type="Pfam" id="PF00155"/>
    </source>
</evidence>
<evidence type="ECO:0000256" key="3">
    <source>
        <dbReference type="ARBA" id="ARBA00022679"/>
    </source>
</evidence>
<feature type="domain" description="Aminotransferase class I/classII large" evidence="5">
    <location>
        <begin position="53"/>
        <end position="273"/>
    </location>
</feature>
<organism evidence="6 7">
    <name type="scientific">Diaporthe helianthi</name>
    <dbReference type="NCBI Taxonomy" id="158607"/>
    <lineage>
        <taxon>Eukaryota</taxon>
        <taxon>Fungi</taxon>
        <taxon>Dikarya</taxon>
        <taxon>Ascomycota</taxon>
        <taxon>Pezizomycotina</taxon>
        <taxon>Sordariomycetes</taxon>
        <taxon>Sordariomycetidae</taxon>
        <taxon>Diaporthales</taxon>
        <taxon>Diaporthaceae</taxon>
        <taxon>Diaporthe</taxon>
    </lineage>
</organism>
<dbReference type="InterPro" id="IPR050087">
    <property type="entry name" value="AON_synthase_class-II"/>
</dbReference>
<protein>
    <submittedName>
        <fullName evidence="6">Aminotransferase class I and II</fullName>
    </submittedName>
</protein>
<comment type="similarity">
    <text evidence="2">Belongs to the class-II pyridoxal-phosphate-dependent aminotransferase family. BioF subfamily.</text>
</comment>
<dbReference type="PANTHER" id="PTHR13693:SF77">
    <property type="entry name" value="8-AMINO-7-OXONONANOATE SYNTHASE"/>
    <property type="match status" value="1"/>
</dbReference>
<evidence type="ECO:0000256" key="2">
    <source>
        <dbReference type="ARBA" id="ARBA00010008"/>
    </source>
</evidence>
<comment type="caution">
    <text evidence="6">The sequence shown here is derived from an EMBL/GenBank/DDBJ whole genome shotgun (WGS) entry which is preliminary data.</text>
</comment>
<dbReference type="SUPFAM" id="SSF53383">
    <property type="entry name" value="PLP-dependent transferases"/>
    <property type="match status" value="1"/>
</dbReference>
<keyword evidence="3" id="KW-0808">Transferase</keyword>
<dbReference type="InParanoid" id="A0A2P5HER6"/>
<dbReference type="GO" id="GO:0008483">
    <property type="term" value="F:transaminase activity"/>
    <property type="evidence" value="ECO:0007669"/>
    <property type="project" value="UniProtKB-KW"/>
</dbReference>
<keyword evidence="4" id="KW-0663">Pyridoxal phosphate</keyword>
<keyword evidence="7" id="KW-1185">Reference proteome</keyword>
<dbReference type="OrthoDB" id="2382073at2759"/>
<dbReference type="InterPro" id="IPR015424">
    <property type="entry name" value="PyrdxlP-dep_Trfase"/>
</dbReference>
<accession>A0A2P5HER6</accession>
<dbReference type="Gene3D" id="3.40.640.10">
    <property type="entry name" value="Type I PLP-dependent aspartate aminotransferase-like (Major domain)"/>
    <property type="match status" value="1"/>
</dbReference>
<sequence>MSGSFVEQWAKAQRLKGPSMQNTSVFYRNMEEELDTRREQHICLALHTRDATMVDFSSTDVLGLSSSGAVRRAFLDVLAKHDDFKLSSHGSRLTDGNSSFLEEQERELALFHGSDSALIVNTGHAGNGAIFSVVPRPGDAIVYDELVHASVHDGMKDSLALCKKPFRHNNVDSFLETLTAVRDSQPQIRDGSRCVLIAVESVYSMDGDICPLKELVQGAKEIFPSGNAQFIIDEAHGTGVIGPRGAGLVNALGLESEIAIRLHTFGKALAASGVAPSFVLLAAVQATYGLLRTGATQEAQMRLQYVVRLFRDKITSNPIWDDANDSRILRIPLFEDHENGPAPFVTPIVPILTRARHNFFLAFHLQRAGFSAFPIYFPVVPKGTERVRLVFHASNTDAQVESLVSCICDWAQEMMEIDEGNDRLKLPSAARQAYSIMAKAASDAAGGDTIDPPL</sequence>